<dbReference type="AlphaFoldDB" id="A0A0V0XVL7"/>
<dbReference type="Proteomes" id="UP000054815">
    <property type="component" value="Unassembled WGS sequence"/>
</dbReference>
<gene>
    <name evidence="1" type="ORF">T4E_7640</name>
</gene>
<proteinExistence type="predicted"/>
<reference evidence="1 2" key="1">
    <citation type="submission" date="2015-01" db="EMBL/GenBank/DDBJ databases">
        <title>Evolution of Trichinella species and genotypes.</title>
        <authorList>
            <person name="Korhonen P.K."/>
            <person name="Edoardo P."/>
            <person name="Giuseppe L.R."/>
            <person name="Gasser R.B."/>
        </authorList>
    </citation>
    <scope>NUCLEOTIDE SEQUENCE [LARGE SCALE GENOMIC DNA]</scope>
    <source>
        <strain evidence="1">ISS141</strain>
    </source>
</reference>
<accession>A0A0V0XVL7</accession>
<evidence type="ECO:0000313" key="2">
    <source>
        <dbReference type="Proteomes" id="UP000054815"/>
    </source>
</evidence>
<sequence>MPSKDYGKKCLACLPTMGKSGWIITLRAKSSGTEIFEGRLCMNSADGWLILLSMLQSVLFDLFLCY</sequence>
<name>A0A0V0XVL7_TRIPS</name>
<protein>
    <submittedName>
        <fullName evidence="1">Uncharacterized protein</fullName>
    </submittedName>
</protein>
<evidence type="ECO:0000313" key="1">
    <source>
        <dbReference type="EMBL" id="KRX92148.1"/>
    </source>
</evidence>
<dbReference type="EMBL" id="JYDU01000118">
    <property type="protein sequence ID" value="KRX92148.1"/>
    <property type="molecule type" value="Genomic_DNA"/>
</dbReference>
<organism evidence="1 2">
    <name type="scientific">Trichinella pseudospiralis</name>
    <name type="common">Parasitic roundworm</name>
    <dbReference type="NCBI Taxonomy" id="6337"/>
    <lineage>
        <taxon>Eukaryota</taxon>
        <taxon>Metazoa</taxon>
        <taxon>Ecdysozoa</taxon>
        <taxon>Nematoda</taxon>
        <taxon>Enoplea</taxon>
        <taxon>Dorylaimia</taxon>
        <taxon>Trichinellida</taxon>
        <taxon>Trichinellidae</taxon>
        <taxon>Trichinella</taxon>
    </lineage>
</organism>
<comment type="caution">
    <text evidence="1">The sequence shown here is derived from an EMBL/GenBank/DDBJ whole genome shotgun (WGS) entry which is preliminary data.</text>
</comment>